<evidence type="ECO:0008006" key="5">
    <source>
        <dbReference type="Google" id="ProtNLM"/>
    </source>
</evidence>
<evidence type="ECO:0000259" key="1">
    <source>
        <dbReference type="Pfam" id="PF06985"/>
    </source>
</evidence>
<dbReference type="InterPro" id="IPR010730">
    <property type="entry name" value="HET"/>
</dbReference>
<gene>
    <name evidence="3" type="ORF">SLS60_002823</name>
</gene>
<dbReference type="Proteomes" id="UP001521785">
    <property type="component" value="Unassembled WGS sequence"/>
</dbReference>
<dbReference type="InterPro" id="IPR058525">
    <property type="entry name" value="DUF8212"/>
</dbReference>
<reference evidence="3 4" key="1">
    <citation type="submission" date="2024-02" db="EMBL/GenBank/DDBJ databases">
        <title>De novo assembly and annotation of 12 fungi associated with fruit tree decline syndrome in Ontario, Canada.</title>
        <authorList>
            <person name="Sulman M."/>
            <person name="Ellouze W."/>
            <person name="Ilyukhin E."/>
        </authorList>
    </citation>
    <scope>NUCLEOTIDE SEQUENCE [LARGE SCALE GENOMIC DNA]</scope>
    <source>
        <strain evidence="3 4">M42-189</strain>
    </source>
</reference>
<name>A0ABR3RTY8_9PLEO</name>
<dbReference type="EMBL" id="JAKJXO020000003">
    <property type="protein sequence ID" value="KAL1607885.1"/>
    <property type="molecule type" value="Genomic_DNA"/>
</dbReference>
<feature type="domain" description="Heterokaryon incompatibility" evidence="1">
    <location>
        <begin position="21"/>
        <end position="106"/>
    </location>
</feature>
<accession>A0ABR3RTY8</accession>
<feature type="domain" description="DUF8212" evidence="2">
    <location>
        <begin position="218"/>
        <end position="244"/>
    </location>
</feature>
<protein>
    <recommendedName>
        <fullName evidence="5">Heterokaryon incompatibility domain-containing protein</fullName>
    </recommendedName>
</protein>
<organism evidence="3 4">
    <name type="scientific">Paraconiothyrium brasiliense</name>
    <dbReference type="NCBI Taxonomy" id="300254"/>
    <lineage>
        <taxon>Eukaryota</taxon>
        <taxon>Fungi</taxon>
        <taxon>Dikarya</taxon>
        <taxon>Ascomycota</taxon>
        <taxon>Pezizomycotina</taxon>
        <taxon>Dothideomycetes</taxon>
        <taxon>Pleosporomycetidae</taxon>
        <taxon>Pleosporales</taxon>
        <taxon>Massarineae</taxon>
        <taxon>Didymosphaeriaceae</taxon>
        <taxon>Paraconiothyrium</taxon>
    </lineage>
</organism>
<evidence type="ECO:0000259" key="2">
    <source>
        <dbReference type="Pfam" id="PF26640"/>
    </source>
</evidence>
<dbReference type="Pfam" id="PF26640">
    <property type="entry name" value="DUF8212"/>
    <property type="match status" value="1"/>
</dbReference>
<comment type="caution">
    <text evidence="3">The sequence shown here is derived from an EMBL/GenBank/DDBJ whole genome shotgun (WGS) entry which is preliminary data.</text>
</comment>
<evidence type="ECO:0000313" key="3">
    <source>
        <dbReference type="EMBL" id="KAL1607885.1"/>
    </source>
</evidence>
<evidence type="ECO:0000313" key="4">
    <source>
        <dbReference type="Proteomes" id="UP001521785"/>
    </source>
</evidence>
<dbReference type="PANTHER" id="PTHR10622:SF10">
    <property type="entry name" value="HET DOMAIN-CONTAINING PROTEIN"/>
    <property type="match status" value="1"/>
</dbReference>
<sequence length="642" mass="74063">MRLINCVSLILEDFLENPPPYAILSHRWLDTSDEPTYQMMEARTASVRKGFEKIASASHQALREGLVYLWVDTVCIDKTNHVELSTSINSMYRYYERAKICYAYLNDVLTLSDFGKSAWFTRGWTLQELLAPTNVVFYSKDWAPLGTKSDKNMFRHLEEGSGISSYSVFESFHPATYTIAERMSWASKRTTARIEDQAYCLLGLFGVSMPLLYGEGMKAFARLQEQIMQSSTDHSIFAWTDNTVTHGSYCSLLAWSPQLFAQYASVGRESPGHRDYSRMMAEMRRVPWKASNLDWTEDDPVPWFQTNLGIQISLPLVPYEDLPNTFYALLGYGKTENRLAILVTRLSTNRYVRLYGDIRPSADAYQSALQKYGYQIERMFFPEMVPLPRAIFVLFGVSVNHSQMIDAGFEVRGLKNSVEFQQDVLLIRPRNSIRVSYAHERFLRGVFLELHLHRQDEKVALKSLYSIDSLPRSFGDSILARGAASVLAIQSNDMGIGEMLVITACIIEETPWQYGPQYSIFMQLTYCNLTRSLPHQIVVEPIRELRRSWKLLMAVVFAREVLWRPLFGKYTRLEEITFVVAMLLPWIKALRHADQVGSKRTWDELRCWLILVFAERSRKHIDDYGEPSPEAKYLSELQEDVD</sequence>
<proteinExistence type="predicted"/>
<dbReference type="PANTHER" id="PTHR10622">
    <property type="entry name" value="HET DOMAIN-CONTAINING PROTEIN"/>
    <property type="match status" value="1"/>
</dbReference>
<dbReference type="Pfam" id="PF06985">
    <property type="entry name" value="HET"/>
    <property type="match status" value="1"/>
</dbReference>
<keyword evidence="4" id="KW-1185">Reference proteome</keyword>